<evidence type="ECO:0000259" key="2">
    <source>
        <dbReference type="Pfam" id="PF20152"/>
    </source>
</evidence>
<protein>
    <recommendedName>
        <fullName evidence="2">DUF6534 domain-containing protein</fullName>
    </recommendedName>
</protein>
<feature type="transmembrane region" description="Helical" evidence="1">
    <location>
        <begin position="50"/>
        <end position="73"/>
    </location>
</feature>
<feature type="transmembrane region" description="Helical" evidence="1">
    <location>
        <begin position="110"/>
        <end position="130"/>
    </location>
</feature>
<dbReference type="PANTHER" id="PTHR40465">
    <property type="entry name" value="CHROMOSOME 1, WHOLE GENOME SHOTGUN SEQUENCE"/>
    <property type="match status" value="1"/>
</dbReference>
<keyword evidence="4" id="KW-1185">Reference proteome</keyword>
<keyword evidence="1" id="KW-1133">Transmembrane helix</keyword>
<dbReference type="EMBL" id="JAKELL010000001">
    <property type="protein sequence ID" value="KAH9001476.1"/>
    <property type="molecule type" value="Genomic_DNA"/>
</dbReference>
<evidence type="ECO:0000256" key="1">
    <source>
        <dbReference type="SAM" id="Phobius"/>
    </source>
</evidence>
<name>A0AAD4LT86_9AGAM</name>
<feature type="transmembrane region" description="Helical" evidence="1">
    <location>
        <begin position="176"/>
        <end position="198"/>
    </location>
</feature>
<dbReference type="InterPro" id="IPR045339">
    <property type="entry name" value="DUF6534"/>
</dbReference>
<evidence type="ECO:0000313" key="4">
    <source>
        <dbReference type="Proteomes" id="UP001201163"/>
    </source>
</evidence>
<dbReference type="Proteomes" id="UP001201163">
    <property type="component" value="Unassembled WGS sequence"/>
</dbReference>
<keyword evidence="1" id="KW-0812">Transmembrane</keyword>
<feature type="transmembrane region" description="Helical" evidence="1">
    <location>
        <begin position="210"/>
        <end position="236"/>
    </location>
</feature>
<gene>
    <name evidence="3" type="ORF">EDB92DRAFT_63708</name>
</gene>
<keyword evidence="1" id="KW-0472">Membrane</keyword>
<accession>A0AAD4LT86</accession>
<feature type="transmembrane region" description="Helical" evidence="1">
    <location>
        <begin position="137"/>
        <end position="156"/>
    </location>
</feature>
<feature type="domain" description="DUF6534" evidence="2">
    <location>
        <begin position="183"/>
        <end position="269"/>
    </location>
</feature>
<reference evidence="3" key="1">
    <citation type="submission" date="2022-01" db="EMBL/GenBank/DDBJ databases">
        <title>Comparative genomics reveals a dynamic genome evolution in the ectomycorrhizal milk-cap (Lactarius) mushrooms.</title>
        <authorList>
            <consortium name="DOE Joint Genome Institute"/>
            <person name="Lebreton A."/>
            <person name="Tang N."/>
            <person name="Kuo A."/>
            <person name="LaButti K."/>
            <person name="Drula E."/>
            <person name="Barry K."/>
            <person name="Clum A."/>
            <person name="Lipzen A."/>
            <person name="Mousain D."/>
            <person name="Ng V."/>
            <person name="Wang R."/>
            <person name="Wang X."/>
            <person name="Dai Y."/>
            <person name="Henrissat B."/>
            <person name="Grigoriev I.V."/>
            <person name="Guerin-Laguette A."/>
            <person name="Yu F."/>
            <person name="Martin F.M."/>
        </authorList>
    </citation>
    <scope>NUCLEOTIDE SEQUENCE</scope>
    <source>
        <strain evidence="3">QP</strain>
    </source>
</reference>
<feature type="transmembrane region" description="Helical" evidence="1">
    <location>
        <begin position="242"/>
        <end position="264"/>
    </location>
</feature>
<dbReference type="Pfam" id="PF20152">
    <property type="entry name" value="DUF6534"/>
    <property type="match status" value="1"/>
</dbReference>
<dbReference type="AlphaFoldDB" id="A0AAD4LT86"/>
<organism evidence="3 4">
    <name type="scientific">Lactarius akahatsu</name>
    <dbReference type="NCBI Taxonomy" id="416441"/>
    <lineage>
        <taxon>Eukaryota</taxon>
        <taxon>Fungi</taxon>
        <taxon>Dikarya</taxon>
        <taxon>Basidiomycota</taxon>
        <taxon>Agaricomycotina</taxon>
        <taxon>Agaricomycetes</taxon>
        <taxon>Russulales</taxon>
        <taxon>Russulaceae</taxon>
        <taxon>Lactarius</taxon>
    </lineage>
</organism>
<feature type="transmembrane region" description="Helical" evidence="1">
    <location>
        <begin position="12"/>
        <end position="30"/>
    </location>
</feature>
<sequence length="350" mass="38582">MPALIPVHNTLGALLIGTVLSSIIYGVTWLQVYSYYNSHCSRDRWPLKSLVSFLMLVDSTNVVFVIYTTYHIGVTNFGDYPSLQFVPWSLPAIALSGFVLEATVQHFYAYRIYLCAFNGVLHLCGTYFCLVSRGSPYLPAAISTISLTAFGIGIVFGTKALKHIHEPGNHFRDFCIAASSCNVFCDALITFGMVYTLLSNRTQVRRTNNVLNHLAIYSINCGTLTLVFAISCVILLAKYPNALLYTPPFFILNRLYFCAFMSVLNSRDHLRETLDGHEGVITFSQLKERTGTTLPCAVQVTMETSTTAAISLPPVSVSFDTSISDCVIAFNREKYPVSLAVPQAPGVLTA</sequence>
<proteinExistence type="predicted"/>
<dbReference type="PANTHER" id="PTHR40465:SF1">
    <property type="entry name" value="DUF6534 DOMAIN-CONTAINING PROTEIN"/>
    <property type="match status" value="1"/>
</dbReference>
<comment type="caution">
    <text evidence="3">The sequence shown here is derived from an EMBL/GenBank/DDBJ whole genome shotgun (WGS) entry which is preliminary data.</text>
</comment>
<evidence type="ECO:0000313" key="3">
    <source>
        <dbReference type="EMBL" id="KAH9001476.1"/>
    </source>
</evidence>